<dbReference type="Proteomes" id="UP000187097">
    <property type="component" value="Chromosome"/>
</dbReference>
<dbReference type="RefSeq" id="WP_164993895.1">
    <property type="nucleotide sequence ID" value="NZ_CP040604.1"/>
</dbReference>
<protein>
    <submittedName>
        <fullName evidence="1">Uncharacterized protein</fullName>
    </submittedName>
</protein>
<sequence>MTQKKKATSASTTNQIKGSVVKVVVSDDQGSWVQPNKDAIFFIDEDAFFPGEFNSDSQRC</sequence>
<gene>
    <name evidence="1" type="ORF">IXO792_17500</name>
</gene>
<name>A0AAJ5SPM6_XANOO</name>
<evidence type="ECO:0000313" key="1">
    <source>
        <dbReference type="EMBL" id="UXW02456.1"/>
    </source>
</evidence>
<reference evidence="1" key="1">
    <citation type="submission" date="2015-01" db="EMBL/GenBank/DDBJ databases">
        <authorList>
            <person name="Midha S."/>
            <person name="Anil M.G."/>
            <person name="Mishra D."/>
            <person name="Brahma K."/>
            <person name="Laha G.S."/>
            <person name="Sundaram R.M."/>
            <person name="Sonti R.V."/>
            <person name="Patil P.B."/>
        </authorList>
    </citation>
    <scope>NUCLEOTIDE SEQUENCE</scope>
    <source>
        <strain evidence="1">IXO792</strain>
    </source>
</reference>
<dbReference type="EMBL" id="CP047493">
    <property type="protein sequence ID" value="UXW02456.1"/>
    <property type="molecule type" value="Genomic_DNA"/>
</dbReference>
<accession>A0AAJ5SPM6</accession>
<organism evidence="1 2">
    <name type="scientific">Xanthomonas oryzae pv. oryzae</name>
    <dbReference type="NCBI Taxonomy" id="64187"/>
    <lineage>
        <taxon>Bacteria</taxon>
        <taxon>Pseudomonadati</taxon>
        <taxon>Pseudomonadota</taxon>
        <taxon>Gammaproteobacteria</taxon>
        <taxon>Lysobacterales</taxon>
        <taxon>Lysobacteraceae</taxon>
        <taxon>Xanthomonas</taxon>
    </lineage>
</organism>
<reference evidence="1" key="2">
    <citation type="submission" date="2020-01" db="EMBL/GenBank/DDBJ databases">
        <title>Complete genome investigation of Xanthomonas oryzae strains.</title>
        <authorList>
            <person name="Kaur A."/>
            <person name="Bansal K."/>
            <person name="Patil P.B."/>
        </authorList>
    </citation>
    <scope>NUCLEOTIDE SEQUENCE</scope>
    <source>
        <strain evidence="1">IXO792</strain>
    </source>
</reference>
<evidence type="ECO:0000313" key="2">
    <source>
        <dbReference type="Proteomes" id="UP000187097"/>
    </source>
</evidence>
<dbReference type="AlphaFoldDB" id="A0AAJ5SPM6"/>
<proteinExistence type="predicted"/>